<dbReference type="InterPro" id="IPR013761">
    <property type="entry name" value="SAM/pointed_sf"/>
</dbReference>
<feature type="domain" description="SAM" evidence="2">
    <location>
        <begin position="430"/>
        <end position="483"/>
    </location>
</feature>
<gene>
    <name evidence="3" type="ORF">C9374_010119</name>
</gene>
<dbReference type="RefSeq" id="XP_044544289.1">
    <property type="nucleotide sequence ID" value="XM_044685628.1"/>
</dbReference>
<feature type="compositionally biased region" description="Polar residues" evidence="1">
    <location>
        <begin position="299"/>
        <end position="322"/>
    </location>
</feature>
<dbReference type="PROSITE" id="PS50105">
    <property type="entry name" value="SAM_DOMAIN"/>
    <property type="match status" value="1"/>
</dbReference>
<dbReference type="Gene3D" id="1.10.167.10">
    <property type="entry name" value="Regulator of G-protein Signalling 4, domain 2"/>
    <property type="match status" value="1"/>
</dbReference>
<feature type="region of interest" description="Disordered" evidence="1">
    <location>
        <begin position="73"/>
        <end position="140"/>
    </location>
</feature>
<feature type="compositionally biased region" description="Polar residues" evidence="1">
    <location>
        <begin position="1"/>
        <end position="15"/>
    </location>
</feature>
<evidence type="ECO:0000256" key="1">
    <source>
        <dbReference type="SAM" id="MobiDB-lite"/>
    </source>
</evidence>
<dbReference type="GeneID" id="68102573"/>
<dbReference type="Proteomes" id="UP000816034">
    <property type="component" value="Unassembled WGS sequence"/>
</dbReference>
<dbReference type="Pfam" id="PF00536">
    <property type="entry name" value="SAM_1"/>
    <property type="match status" value="1"/>
</dbReference>
<dbReference type="SUPFAM" id="SSF47769">
    <property type="entry name" value="SAM/Pointed domain"/>
    <property type="match status" value="1"/>
</dbReference>
<evidence type="ECO:0000259" key="2">
    <source>
        <dbReference type="PROSITE" id="PS50105"/>
    </source>
</evidence>
<feature type="compositionally biased region" description="Low complexity" evidence="1">
    <location>
        <begin position="73"/>
        <end position="96"/>
    </location>
</feature>
<dbReference type="InterPro" id="IPR001660">
    <property type="entry name" value="SAM"/>
</dbReference>
<name>A0AA88GGM7_NAELO</name>
<dbReference type="SUPFAM" id="SSF48097">
    <property type="entry name" value="Regulator of G-protein signaling, RGS"/>
    <property type="match status" value="1"/>
</dbReference>
<evidence type="ECO:0000313" key="3">
    <source>
        <dbReference type="EMBL" id="KAG2375115.1"/>
    </source>
</evidence>
<feature type="compositionally biased region" description="Polar residues" evidence="1">
    <location>
        <begin position="280"/>
        <end position="289"/>
    </location>
</feature>
<accession>A0AA88GGM7</accession>
<sequence>MVPPHTTATPTNYIRNGSPMIAVHTSSSKSKKKSSSSSNSSKSTGKASSSSTSSTSISGILFSSTTTTSSSVLASSSSSLTSTPSKSSTSRISDSAVSNSTTSQQLLPSKPAFKSLTNTPSKNVSTNSSYVNTPSTSSSTNKFITFPTACKAVTSTTEEDEEEDSSSNRIRETIKKYNRIDNLMEMQDEGLQILRSYLQQRKNEEYLLYMEATREFKKKRQGGYSNGDDSTTPLLEEFQKIFTQFLSFDSMTCMNVPACIREQFTTVWKELNEVGHNMQATTMNSNNKAPYNENRKSGVSDNSENQAQTLSPRSNHSASPQASSPLTPMSSTSPSAIASNTSVSGSNCLSSNSISQELALKMRKCLDDLFINVQVQFKNEIMPHFKKTQEFKTFVLEKLIELSNNQQQQPQEILSPLNSPSTLSPGEVLIQDFLTQNGELAEYCKPFAKKNLTTMDQIRNFTSDDFRDKIGIKKIGHLKRIVRLTKEHFMNKSDESL</sequence>
<protein>
    <recommendedName>
        <fullName evidence="2">SAM domain-containing protein</fullName>
    </recommendedName>
</protein>
<dbReference type="Pfam" id="PF00615">
    <property type="entry name" value="RGS"/>
    <property type="match status" value="1"/>
</dbReference>
<feature type="region of interest" description="Disordered" evidence="1">
    <location>
        <begin position="1"/>
        <end position="57"/>
    </location>
</feature>
<reference evidence="3 4" key="1">
    <citation type="journal article" date="2018" name="BMC Genomics">
        <title>The genome of Naegleria lovaniensis, the basis for a comparative approach to unravel pathogenicity factors of the human pathogenic amoeba N. fowleri.</title>
        <authorList>
            <person name="Liechti N."/>
            <person name="Schurch N."/>
            <person name="Bruggmann R."/>
            <person name="Wittwer M."/>
        </authorList>
    </citation>
    <scope>NUCLEOTIDE SEQUENCE [LARGE SCALE GENOMIC DNA]</scope>
    <source>
        <strain evidence="3 4">ATCC 30569</strain>
    </source>
</reference>
<feature type="compositionally biased region" description="Low complexity" evidence="1">
    <location>
        <begin position="323"/>
        <end position="348"/>
    </location>
</feature>
<dbReference type="Gene3D" id="1.10.150.50">
    <property type="entry name" value="Transcription Factor, Ets-1"/>
    <property type="match status" value="1"/>
</dbReference>
<comment type="caution">
    <text evidence="3">The sequence shown here is derived from an EMBL/GenBank/DDBJ whole genome shotgun (WGS) entry which is preliminary data.</text>
</comment>
<keyword evidence="4" id="KW-1185">Reference proteome</keyword>
<organism evidence="3 4">
    <name type="scientific">Naegleria lovaniensis</name>
    <name type="common">Amoeba</name>
    <dbReference type="NCBI Taxonomy" id="51637"/>
    <lineage>
        <taxon>Eukaryota</taxon>
        <taxon>Discoba</taxon>
        <taxon>Heterolobosea</taxon>
        <taxon>Tetramitia</taxon>
        <taxon>Eutetramitia</taxon>
        <taxon>Vahlkampfiidae</taxon>
        <taxon>Naegleria</taxon>
    </lineage>
</organism>
<evidence type="ECO:0000313" key="4">
    <source>
        <dbReference type="Proteomes" id="UP000816034"/>
    </source>
</evidence>
<dbReference type="InterPro" id="IPR044926">
    <property type="entry name" value="RGS_subdomain_2"/>
</dbReference>
<feature type="region of interest" description="Disordered" evidence="1">
    <location>
        <begin position="280"/>
        <end position="348"/>
    </location>
</feature>
<feature type="compositionally biased region" description="Polar residues" evidence="1">
    <location>
        <begin position="97"/>
        <end position="107"/>
    </location>
</feature>
<feature type="compositionally biased region" description="Low complexity" evidence="1">
    <location>
        <begin position="35"/>
        <end position="57"/>
    </location>
</feature>
<proteinExistence type="predicted"/>
<feature type="compositionally biased region" description="Low complexity" evidence="1">
    <location>
        <begin position="121"/>
        <end position="140"/>
    </location>
</feature>
<dbReference type="EMBL" id="PYSW02000040">
    <property type="protein sequence ID" value="KAG2375115.1"/>
    <property type="molecule type" value="Genomic_DNA"/>
</dbReference>
<dbReference type="InterPro" id="IPR016137">
    <property type="entry name" value="RGS"/>
</dbReference>
<dbReference type="AlphaFoldDB" id="A0AA88GGM7"/>
<dbReference type="InterPro" id="IPR036305">
    <property type="entry name" value="RGS_sf"/>
</dbReference>